<name>A0A976UBM4_9CAUD</name>
<organism evidence="1">
    <name type="scientific">Yangshan Harbor Nitrososphaeria virus</name>
    <dbReference type="NCBI Taxonomy" id="2969597"/>
    <lineage>
        <taxon>Viruses</taxon>
        <taxon>Duplodnaviria</taxon>
        <taxon>Heunggongvirae</taxon>
        <taxon>Uroviricota</taxon>
        <taxon>Caudoviricetes</taxon>
    </lineage>
</organism>
<evidence type="ECO:0000313" key="1">
    <source>
        <dbReference type="EMBL" id="UVF62618.1"/>
    </source>
</evidence>
<protein>
    <submittedName>
        <fullName evidence="1">Uncharacterized protein</fullName>
    </submittedName>
</protein>
<sequence length="155" mass="18298">MINYHTKHINKQFVNQTIVHTLANIGVKDLSGWLNKWDIHVWNITDTNPQFFEHVKTTSGQKINTNMPSGVTGKYRMDLWLHDSDNIFKARENSDRIMHETCHAILIGTPHFVSGVHDNVSNRFQANFWYWNKFRWSKFTLSIIDIRPLFVTNKK</sequence>
<dbReference type="EMBL" id="ON649703">
    <property type="protein sequence ID" value="UVF62618.1"/>
    <property type="molecule type" value="Genomic_DNA"/>
</dbReference>
<proteinExistence type="predicted"/>
<reference evidence="1" key="1">
    <citation type="submission" date="2022-05" db="EMBL/GenBank/DDBJ databases">
        <title>Diverse viruses of marine archaea discovered using metagenomics.</title>
        <authorList>
            <person name="Zhou Y."/>
        </authorList>
    </citation>
    <scope>NUCLEOTIDE SEQUENCE</scope>
    <source>
        <strain evidence="1">YSH_354833</strain>
    </source>
</reference>
<accession>A0A976UBM4</accession>